<dbReference type="InterPro" id="IPR051398">
    <property type="entry name" value="Polysacch_Deacetylase"/>
</dbReference>
<accession>I8X3B4</accession>
<evidence type="ECO:0000256" key="1">
    <source>
        <dbReference type="ARBA" id="ARBA00004613"/>
    </source>
</evidence>
<organism evidence="4 5">
    <name type="scientific">Bacteroides nordii CL02T12C05</name>
    <dbReference type="NCBI Taxonomy" id="997884"/>
    <lineage>
        <taxon>Bacteria</taxon>
        <taxon>Pseudomonadati</taxon>
        <taxon>Bacteroidota</taxon>
        <taxon>Bacteroidia</taxon>
        <taxon>Bacteroidales</taxon>
        <taxon>Bacteroidaceae</taxon>
        <taxon>Bacteroides</taxon>
    </lineage>
</organism>
<dbReference type="RefSeq" id="WP_007487205.1">
    <property type="nucleotide sequence ID" value="NZ_JH724316.1"/>
</dbReference>
<gene>
    <name evidence="4" type="ORF">HMPREF1068_03899</name>
</gene>
<dbReference type="GO" id="GO:0005975">
    <property type="term" value="P:carbohydrate metabolic process"/>
    <property type="evidence" value="ECO:0007669"/>
    <property type="project" value="InterPro"/>
</dbReference>
<evidence type="ECO:0000256" key="2">
    <source>
        <dbReference type="ARBA" id="ARBA00022729"/>
    </source>
</evidence>
<sequence>MNILKKIIYFNIVPLVGFLNNNKNKFINVIYYHDIVRGKGFGSQQTNVNTFKTQMQYLHDYGYVTYTFDELENPVNLKFHKKHVLIAFDDGWISNYTEIFEFMRSLGIKYNVYLTMGKIGVDVNYLNWAQVREMHDSGYVGFGAHTYTHPSMRDISSIDVNLEIVESDKRFKKELGYEPHDFCYPFGYFSEVSNDYLVKCSNYTRIYTSQMSYSYLKDGNIIFGRNSIVNEEPFRVFKNKLKGYYNVFNSLTKLKLYQNK</sequence>
<dbReference type="PATRIC" id="fig|997884.3.peg.4000"/>
<dbReference type="SUPFAM" id="SSF88713">
    <property type="entry name" value="Glycoside hydrolase/deacetylase"/>
    <property type="match status" value="1"/>
</dbReference>
<dbReference type="STRING" id="997884.HMPREF1068_03899"/>
<keyword evidence="5" id="KW-1185">Reference proteome</keyword>
<dbReference type="GO" id="GO:0005576">
    <property type="term" value="C:extracellular region"/>
    <property type="evidence" value="ECO:0007669"/>
    <property type="project" value="UniProtKB-SubCell"/>
</dbReference>
<dbReference type="CDD" id="cd10918">
    <property type="entry name" value="CE4_NodB_like_5s_6s"/>
    <property type="match status" value="1"/>
</dbReference>
<dbReference type="EMBL" id="AGXS01000026">
    <property type="protein sequence ID" value="EIY44612.1"/>
    <property type="molecule type" value="Genomic_DNA"/>
</dbReference>
<name>I8X3B4_9BACE</name>
<dbReference type="Gene3D" id="3.20.20.370">
    <property type="entry name" value="Glycoside hydrolase/deacetylase"/>
    <property type="match status" value="1"/>
</dbReference>
<reference evidence="4 5" key="1">
    <citation type="submission" date="2012-02" db="EMBL/GenBank/DDBJ databases">
        <title>The Genome Sequence of Bacteroides nordii CL02T12C05.</title>
        <authorList>
            <consortium name="The Broad Institute Genome Sequencing Platform"/>
            <person name="Earl A."/>
            <person name="Ward D."/>
            <person name="Feldgarden M."/>
            <person name="Gevers D."/>
            <person name="Zitomersky N.L."/>
            <person name="Coyne M.J."/>
            <person name="Comstock L.E."/>
            <person name="Young S.K."/>
            <person name="Zeng Q."/>
            <person name="Gargeya S."/>
            <person name="Fitzgerald M."/>
            <person name="Haas B."/>
            <person name="Abouelleil A."/>
            <person name="Alvarado L."/>
            <person name="Arachchi H.M."/>
            <person name="Berlin A."/>
            <person name="Chapman S.B."/>
            <person name="Gearin G."/>
            <person name="Goldberg J."/>
            <person name="Griggs A."/>
            <person name="Gujja S."/>
            <person name="Hansen M."/>
            <person name="Heiman D."/>
            <person name="Howarth C."/>
            <person name="Larimer J."/>
            <person name="Lui A."/>
            <person name="MacDonald P.J.P."/>
            <person name="McCowen C."/>
            <person name="Montmayeur A."/>
            <person name="Murphy C."/>
            <person name="Neiman D."/>
            <person name="Pearson M."/>
            <person name="Priest M."/>
            <person name="Roberts A."/>
            <person name="Saif S."/>
            <person name="Shea T."/>
            <person name="Sisk P."/>
            <person name="Stolte C."/>
            <person name="Sykes S."/>
            <person name="Wortman J."/>
            <person name="Nusbaum C."/>
            <person name="Birren B."/>
        </authorList>
    </citation>
    <scope>NUCLEOTIDE SEQUENCE [LARGE SCALE GENOMIC DNA]</scope>
    <source>
        <strain evidence="4 5">CL02T12C05</strain>
    </source>
</reference>
<protein>
    <recommendedName>
        <fullName evidence="3">NodB homology domain-containing protein</fullName>
    </recommendedName>
</protein>
<dbReference type="Pfam" id="PF01522">
    <property type="entry name" value="Polysacc_deac_1"/>
    <property type="match status" value="1"/>
</dbReference>
<evidence type="ECO:0000313" key="4">
    <source>
        <dbReference type="EMBL" id="EIY44612.1"/>
    </source>
</evidence>
<dbReference type="AlphaFoldDB" id="I8X3B4"/>
<dbReference type="eggNOG" id="COG0726">
    <property type="taxonomic scope" value="Bacteria"/>
</dbReference>
<dbReference type="PROSITE" id="PS51677">
    <property type="entry name" value="NODB"/>
    <property type="match status" value="1"/>
</dbReference>
<dbReference type="HOGENOM" id="CLU_030024_2_2_10"/>
<dbReference type="InterPro" id="IPR002509">
    <property type="entry name" value="NODB_dom"/>
</dbReference>
<comment type="subcellular location">
    <subcellularLocation>
        <location evidence="1">Secreted</location>
    </subcellularLocation>
</comment>
<feature type="domain" description="NodB homology" evidence="3">
    <location>
        <begin position="82"/>
        <end position="260"/>
    </location>
</feature>
<dbReference type="Proteomes" id="UP000003089">
    <property type="component" value="Unassembled WGS sequence"/>
</dbReference>
<dbReference type="PANTHER" id="PTHR34216:SF3">
    <property type="entry name" value="POLY-BETA-1,6-N-ACETYL-D-GLUCOSAMINE N-DEACETYLASE"/>
    <property type="match status" value="1"/>
</dbReference>
<dbReference type="InterPro" id="IPR011330">
    <property type="entry name" value="Glyco_hydro/deAcase_b/a-brl"/>
</dbReference>
<dbReference type="GO" id="GO:0016810">
    <property type="term" value="F:hydrolase activity, acting on carbon-nitrogen (but not peptide) bonds"/>
    <property type="evidence" value="ECO:0007669"/>
    <property type="project" value="InterPro"/>
</dbReference>
<evidence type="ECO:0000259" key="3">
    <source>
        <dbReference type="PROSITE" id="PS51677"/>
    </source>
</evidence>
<dbReference type="PANTHER" id="PTHR34216">
    <property type="match status" value="1"/>
</dbReference>
<keyword evidence="2" id="KW-0732">Signal</keyword>
<evidence type="ECO:0000313" key="5">
    <source>
        <dbReference type="Proteomes" id="UP000003089"/>
    </source>
</evidence>
<comment type="caution">
    <text evidence="4">The sequence shown here is derived from an EMBL/GenBank/DDBJ whole genome shotgun (WGS) entry which is preliminary data.</text>
</comment>
<proteinExistence type="predicted"/>